<dbReference type="Gene3D" id="1.10.10.10">
    <property type="entry name" value="Winged helix-like DNA-binding domain superfamily/Winged helix DNA-binding domain"/>
    <property type="match status" value="1"/>
</dbReference>
<keyword evidence="8" id="KW-0611">Plant defense</keyword>
<evidence type="ECO:0000256" key="2">
    <source>
        <dbReference type="ARBA" id="ARBA00004496"/>
    </source>
</evidence>
<evidence type="ECO:0000256" key="1">
    <source>
        <dbReference type="ARBA" id="ARBA00004170"/>
    </source>
</evidence>
<keyword evidence="5" id="KW-0433">Leucine-rich repeat</keyword>
<dbReference type="InterPro" id="IPR042197">
    <property type="entry name" value="Apaf_helical"/>
</dbReference>
<feature type="domain" description="Disease resistance protein winged helix" evidence="13">
    <location>
        <begin position="133"/>
        <end position="177"/>
    </location>
</feature>
<organism evidence="14 15">
    <name type="scientific">Solanum pinnatisectum</name>
    <name type="common">tansyleaf nightshade</name>
    <dbReference type="NCBI Taxonomy" id="50273"/>
    <lineage>
        <taxon>Eukaryota</taxon>
        <taxon>Viridiplantae</taxon>
        <taxon>Streptophyta</taxon>
        <taxon>Embryophyta</taxon>
        <taxon>Tracheophyta</taxon>
        <taxon>Spermatophyta</taxon>
        <taxon>Magnoliopsida</taxon>
        <taxon>eudicotyledons</taxon>
        <taxon>Gunneridae</taxon>
        <taxon>Pentapetalae</taxon>
        <taxon>asterids</taxon>
        <taxon>lamiids</taxon>
        <taxon>Solanales</taxon>
        <taxon>Solanaceae</taxon>
        <taxon>Solanoideae</taxon>
        <taxon>Solaneae</taxon>
        <taxon>Solanum</taxon>
    </lineage>
</organism>
<keyword evidence="4" id="KW-0963">Cytoplasm</keyword>
<evidence type="ECO:0000256" key="8">
    <source>
        <dbReference type="ARBA" id="ARBA00022821"/>
    </source>
</evidence>
<evidence type="ECO:0000256" key="7">
    <source>
        <dbReference type="ARBA" id="ARBA00022741"/>
    </source>
</evidence>
<dbReference type="Proteomes" id="UP001311915">
    <property type="component" value="Unassembled WGS sequence"/>
</dbReference>
<evidence type="ECO:0000313" key="14">
    <source>
        <dbReference type="EMBL" id="KAK4708056.1"/>
    </source>
</evidence>
<dbReference type="GO" id="GO:0043531">
    <property type="term" value="F:ADP binding"/>
    <property type="evidence" value="ECO:0007669"/>
    <property type="project" value="InterPro"/>
</dbReference>
<proteinExistence type="inferred from homology"/>
<dbReference type="PANTHER" id="PTHR23155">
    <property type="entry name" value="DISEASE RESISTANCE PROTEIN RP"/>
    <property type="match status" value="1"/>
</dbReference>
<dbReference type="GO" id="GO:0098542">
    <property type="term" value="P:defense response to other organism"/>
    <property type="evidence" value="ECO:0007669"/>
    <property type="project" value="TreeGrafter"/>
</dbReference>
<dbReference type="InterPro" id="IPR027417">
    <property type="entry name" value="P-loop_NTPase"/>
</dbReference>
<evidence type="ECO:0000259" key="13">
    <source>
        <dbReference type="Pfam" id="PF23559"/>
    </source>
</evidence>
<dbReference type="GO" id="GO:0005737">
    <property type="term" value="C:cytoplasm"/>
    <property type="evidence" value="ECO:0007669"/>
    <property type="project" value="UniProtKB-SubCell"/>
</dbReference>
<protein>
    <recommendedName>
        <fullName evidence="16">NB-ARC domain-containing protein</fullName>
    </recommendedName>
</protein>
<dbReference type="Pfam" id="PF00931">
    <property type="entry name" value="NB-ARC"/>
    <property type="match status" value="1"/>
</dbReference>
<dbReference type="EMBL" id="JAWPEI010000012">
    <property type="protein sequence ID" value="KAK4708056.1"/>
    <property type="molecule type" value="Genomic_DNA"/>
</dbReference>
<evidence type="ECO:0000256" key="5">
    <source>
        <dbReference type="ARBA" id="ARBA00022614"/>
    </source>
</evidence>
<dbReference type="Gene3D" id="3.40.50.300">
    <property type="entry name" value="P-loop containing nucleotide triphosphate hydrolases"/>
    <property type="match status" value="1"/>
</dbReference>
<evidence type="ECO:0000256" key="3">
    <source>
        <dbReference type="ARBA" id="ARBA00008894"/>
    </source>
</evidence>
<evidence type="ECO:0000313" key="15">
    <source>
        <dbReference type="Proteomes" id="UP001311915"/>
    </source>
</evidence>
<dbReference type="GO" id="GO:0016020">
    <property type="term" value="C:membrane"/>
    <property type="evidence" value="ECO:0007669"/>
    <property type="project" value="UniProtKB-SubCell"/>
</dbReference>
<dbReference type="SUPFAM" id="SSF52540">
    <property type="entry name" value="P-loop containing nucleoside triphosphate hydrolases"/>
    <property type="match status" value="1"/>
</dbReference>
<keyword evidence="10" id="KW-0175">Coiled coil</keyword>
<evidence type="ECO:0000256" key="4">
    <source>
        <dbReference type="ARBA" id="ARBA00022490"/>
    </source>
</evidence>
<comment type="similarity">
    <text evidence="3">Belongs to the disease resistance NB-LRR family.</text>
</comment>
<feature type="domain" description="NB-ARC" evidence="12">
    <location>
        <begin position="4"/>
        <end position="66"/>
    </location>
</feature>
<dbReference type="Gene3D" id="1.10.8.430">
    <property type="entry name" value="Helical domain of apoptotic protease-activating factors"/>
    <property type="match status" value="1"/>
</dbReference>
<comment type="subcellular location">
    <subcellularLocation>
        <location evidence="2">Cytoplasm</location>
    </subcellularLocation>
    <subcellularLocation>
        <location evidence="1">Membrane</location>
        <topology evidence="1">Peripheral membrane protein</topology>
    </subcellularLocation>
</comment>
<dbReference type="Pfam" id="PF23559">
    <property type="entry name" value="WHD_DRP"/>
    <property type="match status" value="1"/>
</dbReference>
<keyword evidence="6" id="KW-0677">Repeat</keyword>
<evidence type="ECO:0000256" key="11">
    <source>
        <dbReference type="ARBA" id="ARBA00023136"/>
    </source>
</evidence>
<evidence type="ECO:0000256" key="6">
    <source>
        <dbReference type="ARBA" id="ARBA00022737"/>
    </source>
</evidence>
<dbReference type="AlphaFoldDB" id="A0AAV9K3Z9"/>
<evidence type="ECO:0000256" key="9">
    <source>
        <dbReference type="ARBA" id="ARBA00022840"/>
    </source>
</evidence>
<dbReference type="GO" id="GO:0005524">
    <property type="term" value="F:ATP binding"/>
    <property type="evidence" value="ECO:0007669"/>
    <property type="project" value="UniProtKB-KW"/>
</dbReference>
<evidence type="ECO:0008006" key="16">
    <source>
        <dbReference type="Google" id="ProtNLM"/>
    </source>
</evidence>
<accession>A0AAV9K3Z9</accession>
<evidence type="ECO:0000256" key="10">
    <source>
        <dbReference type="ARBA" id="ARBA00023054"/>
    </source>
</evidence>
<evidence type="ECO:0000259" key="12">
    <source>
        <dbReference type="Pfam" id="PF00931"/>
    </source>
</evidence>
<keyword evidence="7" id="KW-0547">Nucleotide-binding</keyword>
<sequence length="181" mass="20838">MEIVYRGLKGRRFLIVIGDIWSTQAWDKMQRTFPNDDNRSRILLTIRLKYIVDYVSYPDFPPHSKSFLSLKDKKTGKHIVKQCRGLPLSVVVVAGILGKMDPTHDNWKNVKKNLNSFFGTVSELACFLYIGGFPENMEIGASKLIRLWISEQFVKSRSNKSLEVVAEEYLEELIDRNGVPK</sequence>
<comment type="caution">
    <text evidence="14">The sequence shown here is derived from an EMBL/GenBank/DDBJ whole genome shotgun (WGS) entry which is preliminary data.</text>
</comment>
<dbReference type="InterPro" id="IPR002182">
    <property type="entry name" value="NB-ARC"/>
</dbReference>
<keyword evidence="15" id="KW-1185">Reference proteome</keyword>
<keyword evidence="11" id="KW-0472">Membrane</keyword>
<dbReference type="InterPro" id="IPR044974">
    <property type="entry name" value="Disease_R_plants"/>
</dbReference>
<gene>
    <name evidence="14" type="ORF">R3W88_028981</name>
</gene>
<dbReference type="InterPro" id="IPR036388">
    <property type="entry name" value="WH-like_DNA-bd_sf"/>
</dbReference>
<dbReference type="InterPro" id="IPR058922">
    <property type="entry name" value="WHD_DRP"/>
</dbReference>
<name>A0AAV9K3Z9_9SOLN</name>
<dbReference type="PANTHER" id="PTHR23155:SF1152">
    <property type="entry name" value="AAA+ ATPASE DOMAIN-CONTAINING PROTEIN"/>
    <property type="match status" value="1"/>
</dbReference>
<keyword evidence="9" id="KW-0067">ATP-binding</keyword>
<reference evidence="14 15" key="1">
    <citation type="submission" date="2023-10" db="EMBL/GenBank/DDBJ databases">
        <title>Genome-Wide Identification Analysis in wild type Solanum Pinnatisectum Reveals Some Genes Defensing Phytophthora Infestans.</title>
        <authorList>
            <person name="Sun C."/>
        </authorList>
    </citation>
    <scope>NUCLEOTIDE SEQUENCE [LARGE SCALE GENOMIC DNA]</scope>
    <source>
        <strain evidence="14">LQN</strain>
        <tissue evidence="14">Leaf</tissue>
    </source>
</reference>